<dbReference type="SMART" id="SM00066">
    <property type="entry name" value="GAL4"/>
    <property type="match status" value="1"/>
</dbReference>
<accession>A0A6S6VZQ6</accession>
<dbReference type="SUPFAM" id="SSF57701">
    <property type="entry name" value="Zn2/Cys6 DNA-binding domain"/>
    <property type="match status" value="1"/>
</dbReference>
<gene>
    <name evidence="2" type="ORF">PTTW11_04700</name>
</gene>
<dbReference type="AlphaFoldDB" id="A0A6S6VZQ6"/>
<protein>
    <submittedName>
        <fullName evidence="2">C6 zinc finger domain protein</fullName>
    </submittedName>
</protein>
<dbReference type="GO" id="GO:0008270">
    <property type="term" value="F:zinc ion binding"/>
    <property type="evidence" value="ECO:0007669"/>
    <property type="project" value="InterPro"/>
</dbReference>
<dbReference type="PANTHER" id="PTHR38111">
    <property type="entry name" value="ZN(2)-C6 FUNGAL-TYPE DOMAIN-CONTAINING PROTEIN-RELATED"/>
    <property type="match status" value="1"/>
</dbReference>
<dbReference type="CDD" id="cd00067">
    <property type="entry name" value="GAL4"/>
    <property type="match status" value="1"/>
</dbReference>
<evidence type="ECO:0000313" key="3">
    <source>
        <dbReference type="Proteomes" id="UP000472372"/>
    </source>
</evidence>
<dbReference type="Pfam" id="PF11951">
    <property type="entry name" value="Fungal_trans_2"/>
    <property type="match status" value="1"/>
</dbReference>
<dbReference type="InterPro" id="IPR001138">
    <property type="entry name" value="Zn2Cys6_DnaBD"/>
</dbReference>
<reference evidence="2" key="1">
    <citation type="submission" date="2021-02" db="EMBL/GenBank/DDBJ databases">
        <authorList>
            <person name="Syme A R."/>
            <person name="Syme A R."/>
            <person name="Moolhuijzen P."/>
        </authorList>
    </citation>
    <scope>NUCLEOTIDE SEQUENCE</scope>
    <source>
        <strain evidence="2">W1-1</strain>
    </source>
</reference>
<evidence type="ECO:0000313" key="2">
    <source>
        <dbReference type="EMBL" id="CAE7030971.1"/>
    </source>
</evidence>
<sequence>MVGVAGRSKGCVTCRKRKKGCDLTTPECGQCKDRGIKCGGYDVDRIFIYQSSGANSLAPKASKPATTKVACEKPHPYDTQMVCVTPACSQGMRDTRLNPVPIMLPDSLARSAYKEITMATFLRIYNPQGVIRATNADAREFVSMLPLLSSRDQALQMAALAVGITQLGVTTDNEALTRQGRKMYGKALRETAVALRNPTRVASESMLVVPRVMALFDLMFGAEPESANQAKSWLSHVEGELAMIVNRGPEVFSKSDAAHAIFVHARYRLLWPAFRSRQSTILNNEEWKTVPWKGRAKSPDDHLLDILCGIPELLEAVDRLQFEPMDEADREGLQVYTLSRCWTLHFQLQEWVDSEANACYVPKIIDTSTPITFPNIDIACITVRYWLAALFLYSALDIASGIDPTTDTLLSHPDRPHPRPFARMIINSVNYFSQEEFGITGVMAMAMPLGNALLYMNRNREPDEGYIMTIMDLWHRPDMPSTLREFLKSFRQTVDIRTSRAIPTRQL</sequence>
<organism evidence="2 3">
    <name type="scientific">Pyrenophora teres f. teres</name>
    <dbReference type="NCBI Taxonomy" id="97479"/>
    <lineage>
        <taxon>Eukaryota</taxon>
        <taxon>Fungi</taxon>
        <taxon>Dikarya</taxon>
        <taxon>Ascomycota</taxon>
        <taxon>Pezizomycotina</taxon>
        <taxon>Dothideomycetes</taxon>
        <taxon>Pleosporomycetidae</taxon>
        <taxon>Pleosporales</taxon>
        <taxon>Pleosporineae</taxon>
        <taxon>Pleosporaceae</taxon>
        <taxon>Pyrenophora</taxon>
    </lineage>
</organism>
<dbReference type="InterPro" id="IPR053178">
    <property type="entry name" value="Osmoadaptation_assoc"/>
</dbReference>
<dbReference type="Gene3D" id="4.10.240.10">
    <property type="entry name" value="Zn(2)-C6 fungal-type DNA-binding domain"/>
    <property type="match status" value="1"/>
</dbReference>
<proteinExistence type="predicted"/>
<name>A0A6S6VZQ6_9PLEO</name>
<dbReference type="InterPro" id="IPR036864">
    <property type="entry name" value="Zn2-C6_fun-type_DNA-bd_sf"/>
</dbReference>
<dbReference type="PROSITE" id="PS00463">
    <property type="entry name" value="ZN2_CY6_FUNGAL_1"/>
    <property type="match status" value="1"/>
</dbReference>
<dbReference type="InterPro" id="IPR021858">
    <property type="entry name" value="Fun_TF"/>
</dbReference>
<dbReference type="PROSITE" id="PS50048">
    <property type="entry name" value="ZN2_CY6_FUNGAL_2"/>
    <property type="match status" value="1"/>
</dbReference>
<dbReference type="PANTHER" id="PTHR38111:SF11">
    <property type="entry name" value="TRANSCRIPTION FACTOR DOMAIN-CONTAINING PROTEIN-RELATED"/>
    <property type="match status" value="1"/>
</dbReference>
<dbReference type="EMBL" id="HG992980">
    <property type="protein sequence ID" value="CAE7030971.1"/>
    <property type="molecule type" value="Genomic_DNA"/>
</dbReference>
<dbReference type="Proteomes" id="UP000472372">
    <property type="component" value="Chromosome 4"/>
</dbReference>
<evidence type="ECO:0000256" key="1">
    <source>
        <dbReference type="ARBA" id="ARBA00023242"/>
    </source>
</evidence>
<keyword evidence="1" id="KW-0539">Nucleus</keyword>
<dbReference type="GO" id="GO:0000981">
    <property type="term" value="F:DNA-binding transcription factor activity, RNA polymerase II-specific"/>
    <property type="evidence" value="ECO:0007669"/>
    <property type="project" value="InterPro"/>
</dbReference>
<dbReference type="Pfam" id="PF00172">
    <property type="entry name" value="Zn_clus"/>
    <property type="match status" value="1"/>
</dbReference>